<sequence length="74" mass="9032">MTSRFALLLSLLAPAWLLLQFRRKLAFSKQCPRCKNPYPDRTSRPRWMKGRGDWLPLKAYYCTKCRHCFYRFDR</sequence>
<dbReference type="AlphaFoldDB" id="A0A7G5GRH8"/>
<proteinExistence type="predicted"/>
<keyword evidence="2" id="KW-1185">Reference proteome</keyword>
<dbReference type="RefSeq" id="WP_182458752.1">
    <property type="nucleotide sequence ID" value="NZ_CP059732.1"/>
</dbReference>
<evidence type="ECO:0000313" key="1">
    <source>
        <dbReference type="EMBL" id="QMW01470.1"/>
    </source>
</evidence>
<dbReference type="KEGG" id="sfol:H3H32_26435"/>
<dbReference type="Proteomes" id="UP000515369">
    <property type="component" value="Chromosome"/>
</dbReference>
<reference evidence="1 2" key="1">
    <citation type="submission" date="2020-07" db="EMBL/GenBank/DDBJ databases">
        <title>Spirosoma foliorum sp. nov., isolated from the leaves on the Nejang mountain Korea, Republic of.</title>
        <authorList>
            <person name="Ho H."/>
            <person name="Lee Y.-J."/>
            <person name="Nurcahyanto D.-A."/>
            <person name="Kim S.-G."/>
        </authorList>
    </citation>
    <scope>NUCLEOTIDE SEQUENCE [LARGE SCALE GENOMIC DNA]</scope>
    <source>
        <strain evidence="1 2">PL0136</strain>
    </source>
</reference>
<evidence type="ECO:0000313" key="2">
    <source>
        <dbReference type="Proteomes" id="UP000515369"/>
    </source>
</evidence>
<protein>
    <submittedName>
        <fullName evidence="1">Uncharacterized protein</fullName>
    </submittedName>
</protein>
<organism evidence="1 2">
    <name type="scientific">Spirosoma foliorum</name>
    <dbReference type="NCBI Taxonomy" id="2710596"/>
    <lineage>
        <taxon>Bacteria</taxon>
        <taxon>Pseudomonadati</taxon>
        <taxon>Bacteroidota</taxon>
        <taxon>Cytophagia</taxon>
        <taxon>Cytophagales</taxon>
        <taxon>Cytophagaceae</taxon>
        <taxon>Spirosoma</taxon>
    </lineage>
</organism>
<accession>A0A7G5GRH8</accession>
<dbReference type="EMBL" id="CP059732">
    <property type="protein sequence ID" value="QMW01470.1"/>
    <property type="molecule type" value="Genomic_DNA"/>
</dbReference>
<name>A0A7G5GRH8_9BACT</name>
<gene>
    <name evidence="1" type="ORF">H3H32_26435</name>
</gene>